<evidence type="ECO:0000313" key="3">
    <source>
        <dbReference type="Proteomes" id="UP000294933"/>
    </source>
</evidence>
<name>A0A4Y7PE75_9AGAM</name>
<evidence type="ECO:0000313" key="2">
    <source>
        <dbReference type="EMBL" id="TDL13585.1"/>
    </source>
</evidence>
<accession>A0A4Y7PE75</accession>
<dbReference type="VEuPathDB" id="FungiDB:BD410DRAFT_810421"/>
<evidence type="ECO:0000256" key="1">
    <source>
        <dbReference type="SAM" id="MobiDB-lite"/>
    </source>
</evidence>
<feature type="region of interest" description="Disordered" evidence="1">
    <location>
        <begin position="114"/>
        <end position="138"/>
    </location>
</feature>
<dbReference type="AlphaFoldDB" id="A0A4Y7PE75"/>
<keyword evidence="3" id="KW-1185">Reference proteome</keyword>
<protein>
    <submittedName>
        <fullName evidence="2">Uncharacterized protein</fullName>
    </submittedName>
</protein>
<dbReference type="EMBL" id="ML170541">
    <property type="protein sequence ID" value="TDL13585.1"/>
    <property type="molecule type" value="Genomic_DNA"/>
</dbReference>
<sequence length="247" mass="26957">MNAARIEPEKLTSFSLQDIRVVSAADYPNKAVKLWSVGSVTASSLSKTMETSVGKGTLKEIAVQVIPVEWERNMACLYQAMEKSGTISGLVVNTYGGCIRFNTRIVYAGTGHGARAPAPDKKYSGGASSKSSKPPPSSGLKYYNTPDDFIPVIDVRRSKFDFKKDLDDLLQLLKADCVVESDFSKRFGLYDDPPVGSIVTVIHTVNGFKPKDTKDHKSPHPPNTYVTSFNVWAVLLHTDGLLPPSDN</sequence>
<proteinExistence type="predicted"/>
<gene>
    <name evidence="2" type="ORF">BD410DRAFT_810421</name>
</gene>
<feature type="compositionally biased region" description="Low complexity" evidence="1">
    <location>
        <begin position="124"/>
        <end position="138"/>
    </location>
</feature>
<dbReference type="Proteomes" id="UP000294933">
    <property type="component" value="Unassembled WGS sequence"/>
</dbReference>
<reference evidence="2 3" key="1">
    <citation type="submission" date="2018-06" db="EMBL/GenBank/DDBJ databases">
        <title>A transcriptomic atlas of mushroom development highlights an independent origin of complex multicellularity.</title>
        <authorList>
            <consortium name="DOE Joint Genome Institute"/>
            <person name="Krizsan K."/>
            <person name="Almasi E."/>
            <person name="Merenyi Z."/>
            <person name="Sahu N."/>
            <person name="Viragh M."/>
            <person name="Koszo T."/>
            <person name="Mondo S."/>
            <person name="Kiss B."/>
            <person name="Balint B."/>
            <person name="Kues U."/>
            <person name="Barry K."/>
            <person name="Hegedus J.C."/>
            <person name="Henrissat B."/>
            <person name="Johnson J."/>
            <person name="Lipzen A."/>
            <person name="Ohm R."/>
            <person name="Nagy I."/>
            <person name="Pangilinan J."/>
            <person name="Yan J."/>
            <person name="Xiong Y."/>
            <person name="Grigoriev I.V."/>
            <person name="Hibbett D.S."/>
            <person name="Nagy L.G."/>
        </authorList>
    </citation>
    <scope>NUCLEOTIDE SEQUENCE [LARGE SCALE GENOMIC DNA]</scope>
    <source>
        <strain evidence="2 3">SZMC22713</strain>
    </source>
</reference>
<organism evidence="2 3">
    <name type="scientific">Rickenella mellea</name>
    <dbReference type="NCBI Taxonomy" id="50990"/>
    <lineage>
        <taxon>Eukaryota</taxon>
        <taxon>Fungi</taxon>
        <taxon>Dikarya</taxon>
        <taxon>Basidiomycota</taxon>
        <taxon>Agaricomycotina</taxon>
        <taxon>Agaricomycetes</taxon>
        <taxon>Hymenochaetales</taxon>
        <taxon>Rickenellaceae</taxon>
        <taxon>Rickenella</taxon>
    </lineage>
</organism>